<dbReference type="SUPFAM" id="SSF161098">
    <property type="entry name" value="MetI-like"/>
    <property type="match status" value="1"/>
</dbReference>
<dbReference type="InterPro" id="IPR000515">
    <property type="entry name" value="MetI-like"/>
</dbReference>
<evidence type="ECO:0000313" key="9">
    <source>
        <dbReference type="EMBL" id="TCT11119.1"/>
    </source>
</evidence>
<dbReference type="GO" id="GO:0055085">
    <property type="term" value="P:transmembrane transport"/>
    <property type="evidence" value="ECO:0007669"/>
    <property type="project" value="InterPro"/>
</dbReference>
<evidence type="ECO:0000256" key="3">
    <source>
        <dbReference type="ARBA" id="ARBA00022475"/>
    </source>
</evidence>
<evidence type="ECO:0000256" key="7">
    <source>
        <dbReference type="RuleBase" id="RU363032"/>
    </source>
</evidence>
<evidence type="ECO:0000256" key="1">
    <source>
        <dbReference type="ARBA" id="ARBA00004651"/>
    </source>
</evidence>
<feature type="transmembrane region" description="Helical" evidence="7">
    <location>
        <begin position="52"/>
        <end position="74"/>
    </location>
</feature>
<dbReference type="InterPro" id="IPR025966">
    <property type="entry name" value="OppC_N"/>
</dbReference>
<feature type="transmembrane region" description="Helical" evidence="7">
    <location>
        <begin position="238"/>
        <end position="259"/>
    </location>
</feature>
<evidence type="ECO:0000256" key="2">
    <source>
        <dbReference type="ARBA" id="ARBA00022448"/>
    </source>
</evidence>
<feature type="transmembrane region" description="Helical" evidence="7">
    <location>
        <begin position="164"/>
        <end position="187"/>
    </location>
</feature>
<keyword evidence="4 7" id="KW-0812">Transmembrane</keyword>
<gene>
    <name evidence="9" type="ORF">EDC26_101347</name>
</gene>
<evidence type="ECO:0000256" key="4">
    <source>
        <dbReference type="ARBA" id="ARBA00022692"/>
    </source>
</evidence>
<keyword evidence="3" id="KW-1003">Cell membrane</keyword>
<feature type="transmembrane region" description="Helical" evidence="7">
    <location>
        <begin position="279"/>
        <end position="302"/>
    </location>
</feature>
<evidence type="ECO:0000256" key="6">
    <source>
        <dbReference type="ARBA" id="ARBA00023136"/>
    </source>
</evidence>
<feature type="domain" description="ABC transmembrane type-1" evidence="8">
    <location>
        <begin position="113"/>
        <end position="302"/>
    </location>
</feature>
<dbReference type="InterPro" id="IPR035906">
    <property type="entry name" value="MetI-like_sf"/>
</dbReference>
<evidence type="ECO:0000313" key="10">
    <source>
        <dbReference type="Proteomes" id="UP000295525"/>
    </source>
</evidence>
<dbReference type="PANTHER" id="PTHR43386">
    <property type="entry name" value="OLIGOPEPTIDE TRANSPORT SYSTEM PERMEASE PROTEIN APPC"/>
    <property type="match status" value="1"/>
</dbReference>
<organism evidence="9 10">
    <name type="scientific">Paralcaligenes ureilyticus</name>
    <dbReference type="NCBI Taxonomy" id="627131"/>
    <lineage>
        <taxon>Bacteria</taxon>
        <taxon>Pseudomonadati</taxon>
        <taxon>Pseudomonadota</taxon>
        <taxon>Betaproteobacteria</taxon>
        <taxon>Burkholderiales</taxon>
        <taxon>Alcaligenaceae</taxon>
        <taxon>Paralcaligenes</taxon>
    </lineage>
</organism>
<sequence>MSRTPTSPPDTAVMSVESLDGSGLEARAAMPSPPPAGSKRAPSRWRFPVSKLSLLGLLIVFFWLLMALIGPLIAPYDASKIVDTDVFSGMSSAFWLGTDYLGRDMLSRILYGTRYTVGLALTATVLASTAGTILALCAAISGGWIDSALSRAIDALISLPSMMFALLMVASFGSSAELLIITAAIIYMPGSYRIARALAVNVQTMEYVQAARARGEGALYIMCIEMLPNMIRPVLADFGLRFVFVVLLLSGLSFLSLGIQPPEADWGSLVRENISGLGQGALAVITPALAIATLTIGVNLLIDNLRRKTRSGEGESGNG</sequence>
<feature type="transmembrane region" description="Helical" evidence="7">
    <location>
        <begin position="115"/>
        <end position="144"/>
    </location>
</feature>
<keyword evidence="5 7" id="KW-1133">Transmembrane helix</keyword>
<dbReference type="Proteomes" id="UP000295525">
    <property type="component" value="Unassembled WGS sequence"/>
</dbReference>
<protein>
    <submittedName>
        <fullName evidence="9">Peptide/nickel transport system permease protein</fullName>
    </submittedName>
</protein>
<proteinExistence type="inferred from homology"/>
<comment type="subcellular location">
    <subcellularLocation>
        <location evidence="1 7">Cell membrane</location>
        <topology evidence="1 7">Multi-pass membrane protein</topology>
    </subcellularLocation>
</comment>
<comment type="caution">
    <text evidence="9">The sequence shown here is derived from an EMBL/GenBank/DDBJ whole genome shotgun (WGS) entry which is preliminary data.</text>
</comment>
<dbReference type="RefSeq" id="WP_425012157.1">
    <property type="nucleotide sequence ID" value="NZ_SMAJ01000001.1"/>
</dbReference>
<dbReference type="GO" id="GO:0005886">
    <property type="term" value="C:plasma membrane"/>
    <property type="evidence" value="ECO:0007669"/>
    <property type="project" value="UniProtKB-SubCell"/>
</dbReference>
<dbReference type="EMBL" id="SMAJ01000001">
    <property type="protein sequence ID" value="TCT11119.1"/>
    <property type="molecule type" value="Genomic_DNA"/>
</dbReference>
<dbReference type="CDD" id="cd06261">
    <property type="entry name" value="TM_PBP2"/>
    <property type="match status" value="1"/>
</dbReference>
<keyword evidence="6 7" id="KW-0472">Membrane</keyword>
<dbReference type="InterPro" id="IPR050366">
    <property type="entry name" value="BP-dependent_transpt_permease"/>
</dbReference>
<name>A0A4R3MFM8_9BURK</name>
<keyword evidence="10" id="KW-1185">Reference proteome</keyword>
<keyword evidence="2 7" id="KW-0813">Transport</keyword>
<dbReference type="AlphaFoldDB" id="A0A4R3MFM8"/>
<reference evidence="9 10" key="1">
    <citation type="submission" date="2019-03" db="EMBL/GenBank/DDBJ databases">
        <title>Genomic Encyclopedia of Type Strains, Phase IV (KMG-IV): sequencing the most valuable type-strain genomes for metagenomic binning, comparative biology and taxonomic classification.</title>
        <authorList>
            <person name="Goeker M."/>
        </authorList>
    </citation>
    <scope>NUCLEOTIDE SEQUENCE [LARGE SCALE GENOMIC DNA]</scope>
    <source>
        <strain evidence="9 10">DSM 24591</strain>
    </source>
</reference>
<dbReference type="Pfam" id="PF12911">
    <property type="entry name" value="OppC_N"/>
    <property type="match status" value="1"/>
</dbReference>
<dbReference type="PROSITE" id="PS50928">
    <property type="entry name" value="ABC_TM1"/>
    <property type="match status" value="1"/>
</dbReference>
<evidence type="ECO:0000259" key="8">
    <source>
        <dbReference type="PROSITE" id="PS50928"/>
    </source>
</evidence>
<dbReference type="PANTHER" id="PTHR43386:SF25">
    <property type="entry name" value="PEPTIDE ABC TRANSPORTER PERMEASE PROTEIN"/>
    <property type="match status" value="1"/>
</dbReference>
<evidence type="ECO:0000256" key="5">
    <source>
        <dbReference type="ARBA" id="ARBA00022989"/>
    </source>
</evidence>
<dbReference type="Gene3D" id="1.10.3720.10">
    <property type="entry name" value="MetI-like"/>
    <property type="match status" value="1"/>
</dbReference>
<comment type="similarity">
    <text evidence="7">Belongs to the binding-protein-dependent transport system permease family.</text>
</comment>
<accession>A0A4R3MFM8</accession>
<dbReference type="Pfam" id="PF00528">
    <property type="entry name" value="BPD_transp_1"/>
    <property type="match status" value="1"/>
</dbReference>